<feature type="transmembrane region" description="Helical" evidence="1">
    <location>
        <begin position="37"/>
        <end position="63"/>
    </location>
</feature>
<evidence type="ECO:0000313" key="3">
    <source>
        <dbReference type="Proteomes" id="UP000598120"/>
    </source>
</evidence>
<dbReference type="PANTHER" id="PTHR40076:SF1">
    <property type="entry name" value="MEMBRANE PROTEIN"/>
    <property type="match status" value="1"/>
</dbReference>
<sequence length="258" mass="28821">MTLSEIQSKINSAKALDFGTIFNQSIELFKKSWLQGFLMQLFVIIIMLPIILVMYVPFIMMIISQSESGQVDPDAFSSFLAGFSVVYLIGFFIAIILLSSVSVALQAGLFRILRELDAKREVKTADLFYFFKGKYFGKMILLMLVSTLIAIPAALLCYIPLIYAIVPLSFFTIFFAFNPDLSIGDIVSASFKLGTKKWLLSFGLLFVSGLLAYIVGLLMCGIGTLITMPFIYHPLYFIYKEVIGFDDADEINEIGATN</sequence>
<evidence type="ECO:0000256" key="1">
    <source>
        <dbReference type="SAM" id="Phobius"/>
    </source>
</evidence>
<dbReference type="PANTHER" id="PTHR40076">
    <property type="entry name" value="MEMBRANE PROTEIN-RELATED"/>
    <property type="match status" value="1"/>
</dbReference>
<keyword evidence="1" id="KW-0812">Transmembrane</keyword>
<feature type="transmembrane region" description="Helical" evidence="1">
    <location>
        <begin position="198"/>
        <end position="231"/>
    </location>
</feature>
<proteinExistence type="predicted"/>
<keyword evidence="3" id="KW-1185">Reference proteome</keyword>
<dbReference type="RefSeq" id="WP_188604984.1">
    <property type="nucleotide sequence ID" value="NZ_BMIC01000001.1"/>
</dbReference>
<protein>
    <recommendedName>
        <fullName evidence="4">Glycerophosphoryl diester phosphodiesterase membrane domain-containing protein</fullName>
    </recommendedName>
</protein>
<accession>A0A8J2TT85</accession>
<gene>
    <name evidence="2" type="ORF">GCM10011531_07400</name>
</gene>
<keyword evidence="1" id="KW-1133">Transmembrane helix</keyword>
<name>A0A8J2TT85_9FLAO</name>
<reference evidence="2 3" key="1">
    <citation type="journal article" date="2014" name="Int. J. Syst. Evol. Microbiol.">
        <title>Complete genome sequence of Corynebacterium casei LMG S-19264T (=DSM 44701T), isolated from a smear-ripened cheese.</title>
        <authorList>
            <consortium name="US DOE Joint Genome Institute (JGI-PGF)"/>
            <person name="Walter F."/>
            <person name="Albersmeier A."/>
            <person name="Kalinowski J."/>
            <person name="Ruckert C."/>
        </authorList>
    </citation>
    <scope>NUCLEOTIDE SEQUENCE [LARGE SCALE GENOMIC DNA]</scope>
    <source>
        <strain evidence="2 3">CGMCC 1.15295</strain>
    </source>
</reference>
<dbReference type="AlphaFoldDB" id="A0A8J2TT85"/>
<organism evidence="2 3">
    <name type="scientific">Aquaticitalea lipolytica</name>
    <dbReference type="NCBI Taxonomy" id="1247562"/>
    <lineage>
        <taxon>Bacteria</taxon>
        <taxon>Pseudomonadati</taxon>
        <taxon>Bacteroidota</taxon>
        <taxon>Flavobacteriia</taxon>
        <taxon>Flavobacteriales</taxon>
        <taxon>Flavobacteriaceae</taxon>
        <taxon>Aquaticitalea</taxon>
    </lineage>
</organism>
<feature type="transmembrane region" description="Helical" evidence="1">
    <location>
        <begin position="83"/>
        <end position="114"/>
    </location>
</feature>
<evidence type="ECO:0000313" key="2">
    <source>
        <dbReference type="EMBL" id="GFZ79946.1"/>
    </source>
</evidence>
<keyword evidence="1" id="KW-0472">Membrane</keyword>
<feature type="transmembrane region" description="Helical" evidence="1">
    <location>
        <begin position="135"/>
        <end position="155"/>
    </location>
</feature>
<evidence type="ECO:0008006" key="4">
    <source>
        <dbReference type="Google" id="ProtNLM"/>
    </source>
</evidence>
<comment type="caution">
    <text evidence="2">The sequence shown here is derived from an EMBL/GenBank/DDBJ whole genome shotgun (WGS) entry which is preliminary data.</text>
</comment>
<dbReference type="EMBL" id="BMIC01000001">
    <property type="protein sequence ID" value="GFZ79946.1"/>
    <property type="molecule type" value="Genomic_DNA"/>
</dbReference>
<dbReference type="InterPro" id="IPR010380">
    <property type="entry name" value="DUF975"/>
</dbReference>
<feature type="transmembrane region" description="Helical" evidence="1">
    <location>
        <begin position="161"/>
        <end position="177"/>
    </location>
</feature>
<dbReference type="Proteomes" id="UP000598120">
    <property type="component" value="Unassembled WGS sequence"/>
</dbReference>